<dbReference type="EMBL" id="LAZR01000799">
    <property type="protein sequence ID" value="KKN57534.1"/>
    <property type="molecule type" value="Genomic_DNA"/>
</dbReference>
<accession>A0A0F9RS34</accession>
<comment type="caution">
    <text evidence="1">The sequence shown here is derived from an EMBL/GenBank/DDBJ whole genome shotgun (WGS) entry which is preliminary data.</text>
</comment>
<organism evidence="1">
    <name type="scientific">marine sediment metagenome</name>
    <dbReference type="NCBI Taxonomy" id="412755"/>
    <lineage>
        <taxon>unclassified sequences</taxon>
        <taxon>metagenomes</taxon>
        <taxon>ecological metagenomes</taxon>
    </lineage>
</organism>
<reference evidence="1" key="1">
    <citation type="journal article" date="2015" name="Nature">
        <title>Complex archaea that bridge the gap between prokaryotes and eukaryotes.</title>
        <authorList>
            <person name="Spang A."/>
            <person name="Saw J.H."/>
            <person name="Jorgensen S.L."/>
            <person name="Zaremba-Niedzwiedzka K."/>
            <person name="Martijn J."/>
            <person name="Lind A.E."/>
            <person name="van Eijk R."/>
            <person name="Schleper C."/>
            <person name="Guy L."/>
            <person name="Ettema T.J."/>
        </authorList>
    </citation>
    <scope>NUCLEOTIDE SEQUENCE</scope>
</reference>
<gene>
    <name evidence="1" type="ORF">LCGC14_0561510</name>
</gene>
<feature type="non-terminal residue" evidence="1">
    <location>
        <position position="1"/>
    </location>
</feature>
<protein>
    <submittedName>
        <fullName evidence="1">Uncharacterized protein</fullName>
    </submittedName>
</protein>
<sequence length="23" mass="2500">AQDFTILVDTGLVAFNVIYITDA</sequence>
<proteinExistence type="predicted"/>
<dbReference type="AlphaFoldDB" id="A0A0F9RS34"/>
<evidence type="ECO:0000313" key="1">
    <source>
        <dbReference type="EMBL" id="KKN57534.1"/>
    </source>
</evidence>
<name>A0A0F9RS34_9ZZZZ</name>